<feature type="transmembrane region" description="Helical" evidence="7">
    <location>
        <begin position="154"/>
        <end position="172"/>
    </location>
</feature>
<gene>
    <name evidence="9" type="ORF">PLBR_LOCUS5005</name>
</gene>
<dbReference type="GO" id="GO:0006820">
    <property type="term" value="P:monoatomic anion transport"/>
    <property type="evidence" value="ECO:0007669"/>
    <property type="project" value="TreeGrafter"/>
</dbReference>
<evidence type="ECO:0000256" key="2">
    <source>
        <dbReference type="ARBA" id="ARBA00008017"/>
    </source>
</evidence>
<dbReference type="Proteomes" id="UP000290189">
    <property type="component" value="Unassembled WGS sequence"/>
</dbReference>
<dbReference type="Gene3D" id="2.30.30.60">
    <property type="match status" value="1"/>
</dbReference>
<feature type="transmembrane region" description="Helical" evidence="7">
    <location>
        <begin position="443"/>
        <end position="462"/>
    </location>
</feature>
<keyword evidence="9" id="KW-0496">Mitochondrion</keyword>
<dbReference type="AlphaFoldDB" id="A0A3P3YCT8"/>
<evidence type="ECO:0000313" key="10">
    <source>
        <dbReference type="Proteomes" id="UP000290189"/>
    </source>
</evidence>
<dbReference type="EMBL" id="OVEO01000008">
    <property type="protein sequence ID" value="SPQ97790.1"/>
    <property type="molecule type" value="Genomic_DNA"/>
</dbReference>
<protein>
    <recommendedName>
        <fullName evidence="8">Mechanosensitive ion channel MscS domain-containing protein</fullName>
    </recommendedName>
</protein>
<keyword evidence="5 7" id="KW-0472">Membrane</keyword>
<evidence type="ECO:0000256" key="1">
    <source>
        <dbReference type="ARBA" id="ARBA00004141"/>
    </source>
</evidence>
<evidence type="ECO:0000256" key="4">
    <source>
        <dbReference type="ARBA" id="ARBA00022989"/>
    </source>
</evidence>
<feature type="region of interest" description="Disordered" evidence="6">
    <location>
        <begin position="23"/>
        <end position="47"/>
    </location>
</feature>
<dbReference type="PANTHER" id="PTHR31618">
    <property type="entry name" value="MECHANOSENSITIVE ION CHANNEL PROTEIN 5"/>
    <property type="match status" value="1"/>
</dbReference>
<evidence type="ECO:0000256" key="7">
    <source>
        <dbReference type="SAM" id="Phobius"/>
    </source>
</evidence>
<dbReference type="GO" id="GO:0008381">
    <property type="term" value="F:mechanosensitive monoatomic ion channel activity"/>
    <property type="evidence" value="ECO:0007669"/>
    <property type="project" value="TreeGrafter"/>
</dbReference>
<dbReference type="InterPro" id="IPR023408">
    <property type="entry name" value="MscS_beta-dom_sf"/>
</dbReference>
<comment type="similarity">
    <text evidence="2">Belongs to the MscS (TC 1.A.23) family.</text>
</comment>
<feature type="transmembrane region" description="Helical" evidence="7">
    <location>
        <begin position="236"/>
        <end position="260"/>
    </location>
</feature>
<dbReference type="InterPro" id="IPR016688">
    <property type="entry name" value="MscS-like_plants/fungi"/>
</dbReference>
<accession>A0A3P3YCT8</accession>
<feature type="transmembrane region" description="Helical" evidence="7">
    <location>
        <begin position="204"/>
        <end position="224"/>
    </location>
</feature>
<evidence type="ECO:0000256" key="6">
    <source>
        <dbReference type="SAM" id="MobiDB-lite"/>
    </source>
</evidence>
<dbReference type="GO" id="GO:0005886">
    <property type="term" value="C:plasma membrane"/>
    <property type="evidence" value="ECO:0007669"/>
    <property type="project" value="TreeGrafter"/>
</dbReference>
<keyword evidence="4 7" id="KW-1133">Transmembrane helix</keyword>
<dbReference type="InterPro" id="IPR010920">
    <property type="entry name" value="LSM_dom_sf"/>
</dbReference>
<evidence type="ECO:0000256" key="3">
    <source>
        <dbReference type="ARBA" id="ARBA00022692"/>
    </source>
</evidence>
<dbReference type="SUPFAM" id="SSF50182">
    <property type="entry name" value="Sm-like ribonucleoproteins"/>
    <property type="match status" value="1"/>
</dbReference>
<proteinExistence type="inferred from homology"/>
<geneLocation type="mitochondrion" evidence="9"/>
<feature type="domain" description="Mechanosensitive ion channel MscS" evidence="8">
    <location>
        <begin position="486"/>
        <end position="552"/>
    </location>
</feature>
<reference evidence="9 10" key="1">
    <citation type="submission" date="2018-03" db="EMBL/GenBank/DDBJ databases">
        <authorList>
            <person name="Fogelqvist J."/>
        </authorList>
    </citation>
    <scope>NUCLEOTIDE SEQUENCE [LARGE SCALE GENOMIC DNA]</scope>
</reference>
<organism evidence="9 10">
    <name type="scientific">Plasmodiophora brassicae</name>
    <name type="common">Clubroot disease agent</name>
    <dbReference type="NCBI Taxonomy" id="37360"/>
    <lineage>
        <taxon>Eukaryota</taxon>
        <taxon>Sar</taxon>
        <taxon>Rhizaria</taxon>
        <taxon>Endomyxa</taxon>
        <taxon>Phytomyxea</taxon>
        <taxon>Plasmodiophorida</taxon>
        <taxon>Plasmodiophoridae</taxon>
        <taxon>Plasmodiophora</taxon>
    </lineage>
</organism>
<comment type="subcellular location">
    <subcellularLocation>
        <location evidence="1">Membrane</location>
        <topology evidence="1">Multi-pass membrane protein</topology>
    </subcellularLocation>
</comment>
<sequence length="647" mass="73235">MNDKRALMPPSSARTRSDIVRRVPLESRGMDEADEEVHDVPTGANVDDKDVEKGNDTCTTCAPAARSRSKVLLHRLSKGVGFDDDDDDVLVDPVQLLASSSISKRTMKDEMKNWRAEWRGQLRKLAMLTIPVAVSVLAGAIAKAAYPGKVAGQLAVWAWCAIPGLILLNYCVCDTAEFALLTAVDFVLQGGTWWSRIVVRSMHYNISLVLLYSIQSQVLFPLALALGSSGAGTPDVLGAINTVTFVVMLVSWLALARAILYSSVRWRAVYQVFNHAMEDLTFSEEIFDRLCTSSALQRILITKQWRKHRQRMNIMDRAERIMDEDLHFPIRMLDDRWVRSDDHQLTIRSERDMALFGIIVFDNFISGSDSDSTVITFEQWADLLADQTDAKRSFRLFFDNQCWKHQAVDVSQFATGAVRYFRARRHIGERIVKFQSTAKFMQSVADIPFAVIGILLLVWVSGFSVTNFALSISAIIISGTFAFGSLIQQLVQSIVFIFYSKPYEVNDLVIIGDVTYRVRSFSFSQTKLEQSNGKVTVFPHEVLLQERITNLSASSNATTTMDFETGLNTPDEAIERLRRSLEKRVAKDSVHWRKMSLRTEVTPNCQMLSIRIKVQSALPWRNLEAFEEVESDLKSFIRRKLIRLKMV</sequence>
<evidence type="ECO:0000313" key="9">
    <source>
        <dbReference type="EMBL" id="SPQ97790.1"/>
    </source>
</evidence>
<evidence type="ECO:0000256" key="5">
    <source>
        <dbReference type="ARBA" id="ARBA00023136"/>
    </source>
</evidence>
<name>A0A3P3YCT8_PLABS</name>
<dbReference type="Pfam" id="PF00924">
    <property type="entry name" value="MS_channel_2nd"/>
    <property type="match status" value="1"/>
</dbReference>
<keyword evidence="3 7" id="KW-0812">Transmembrane</keyword>
<feature type="transmembrane region" description="Helical" evidence="7">
    <location>
        <begin position="468"/>
        <end position="487"/>
    </location>
</feature>
<evidence type="ECO:0000259" key="8">
    <source>
        <dbReference type="Pfam" id="PF00924"/>
    </source>
</evidence>
<dbReference type="InterPro" id="IPR006685">
    <property type="entry name" value="MscS_channel_2nd"/>
</dbReference>
<dbReference type="PANTHER" id="PTHR31618:SF1">
    <property type="entry name" value="EF-HAND DOMAIN-CONTAINING PROTEIN"/>
    <property type="match status" value="1"/>
</dbReference>
<feature type="transmembrane region" description="Helical" evidence="7">
    <location>
        <begin position="125"/>
        <end position="142"/>
    </location>
</feature>